<keyword evidence="3 10" id="KW-0645">Protease</keyword>
<dbReference type="GO" id="GO:0005576">
    <property type="term" value="C:extracellular region"/>
    <property type="evidence" value="ECO:0007669"/>
    <property type="project" value="UniProtKB-SubCell"/>
</dbReference>
<evidence type="ECO:0000256" key="11">
    <source>
        <dbReference type="SAM" id="SignalP"/>
    </source>
</evidence>
<dbReference type="InterPro" id="IPR043504">
    <property type="entry name" value="Peptidase_S1_PA_chymotrypsin"/>
</dbReference>
<proteinExistence type="predicted"/>
<comment type="caution">
    <text evidence="14">The sequence shown here is derived from an EMBL/GenBank/DDBJ whole genome shotgun (WGS) entry which is preliminary data.</text>
</comment>
<evidence type="ECO:0000256" key="4">
    <source>
        <dbReference type="ARBA" id="ARBA00022729"/>
    </source>
</evidence>
<feature type="domain" description="Peptidase S1" evidence="13">
    <location>
        <begin position="214"/>
        <end position="462"/>
    </location>
</feature>
<feature type="domain" description="CUB" evidence="12">
    <location>
        <begin position="31"/>
        <end position="143"/>
    </location>
</feature>
<sequence length="464" mass="50379">MRHLLLVAAFTTVMATACAQRPAVVGLRHGVDTQIRDLVSGIVESPGFTRGQWMPHGFQGAVTILAPRGYNKIRLDFTDFDLETSPQCNADSVLIREGGSTMRTMCSDVLPRPYLSISRAVTVLFVTDKMKSSRGFRLRFTATNNRDLCNSATQFQCGTVECIPRNQVCNGRFDCPDGSDEKHCTVNRWSQQLVRTTACGTPAVAPSVEMADRIVGGEEAVPHSWPWQVSIQMKDIHPAAHFCGGALVSNELVITAAHCFMDMHPANVVVKLGSHNLAGSDAGVQIRTLSSYAQHSSFVNHDMTHDVAVLKLSLPVNFTDHVRPVCLPGVRQTLPVNTTCYSTGWGATRGTGSAYQLKQARLKVRNFDDACSSILQIQPHMRRDYMVCAVDESDSSGPCHGDSGGPLVCQLSQPSPSSNWTLVGMTSQGTVLTGSSALCGMGTGTIWSGVIPNRRWIDRALRSL</sequence>
<evidence type="ECO:0000313" key="15">
    <source>
        <dbReference type="Proteomes" id="UP001321473"/>
    </source>
</evidence>
<dbReference type="SUPFAM" id="SSF50494">
    <property type="entry name" value="Trypsin-like serine proteases"/>
    <property type="match status" value="1"/>
</dbReference>
<evidence type="ECO:0000256" key="8">
    <source>
        <dbReference type="ARBA" id="ARBA00023157"/>
    </source>
</evidence>
<dbReference type="InterPro" id="IPR033116">
    <property type="entry name" value="TRYPSIN_SER"/>
</dbReference>
<dbReference type="CDD" id="cd00041">
    <property type="entry name" value="CUB"/>
    <property type="match status" value="1"/>
</dbReference>
<evidence type="ECO:0000256" key="3">
    <source>
        <dbReference type="ARBA" id="ARBA00022670"/>
    </source>
</evidence>
<keyword evidence="6 10" id="KW-0720">Serine protease</keyword>
<feature type="disulfide bond" evidence="9">
    <location>
        <begin position="157"/>
        <end position="175"/>
    </location>
</feature>
<dbReference type="GO" id="GO:0004252">
    <property type="term" value="F:serine-type endopeptidase activity"/>
    <property type="evidence" value="ECO:0007669"/>
    <property type="project" value="InterPro"/>
</dbReference>
<dbReference type="InterPro" id="IPR009003">
    <property type="entry name" value="Peptidase_S1_PA"/>
</dbReference>
<accession>A0AAQ4EK85</accession>
<gene>
    <name evidence="14" type="ORF">V5799_010384</name>
</gene>
<keyword evidence="5 10" id="KW-0378">Hydrolase</keyword>
<dbReference type="CDD" id="cd00190">
    <property type="entry name" value="Tryp_SPc"/>
    <property type="match status" value="1"/>
</dbReference>
<dbReference type="PROSITE" id="PS01209">
    <property type="entry name" value="LDLRA_1"/>
    <property type="match status" value="1"/>
</dbReference>
<dbReference type="PROSITE" id="PS00134">
    <property type="entry name" value="TRYPSIN_HIS"/>
    <property type="match status" value="1"/>
</dbReference>
<dbReference type="PANTHER" id="PTHR24252:SF7">
    <property type="entry name" value="HYALIN"/>
    <property type="match status" value="1"/>
</dbReference>
<dbReference type="InterPro" id="IPR000859">
    <property type="entry name" value="CUB_dom"/>
</dbReference>
<dbReference type="SUPFAM" id="SSF49854">
    <property type="entry name" value="Spermadhesin, CUB domain"/>
    <property type="match status" value="1"/>
</dbReference>
<name>A0AAQ4EK85_AMBAM</name>
<keyword evidence="2" id="KW-0964">Secreted</keyword>
<evidence type="ECO:0000259" key="12">
    <source>
        <dbReference type="PROSITE" id="PS01180"/>
    </source>
</evidence>
<dbReference type="AlphaFoldDB" id="A0AAQ4EK85"/>
<evidence type="ECO:0000256" key="7">
    <source>
        <dbReference type="ARBA" id="ARBA00023145"/>
    </source>
</evidence>
<dbReference type="InterPro" id="IPR035914">
    <property type="entry name" value="Sperma_CUB_dom_sf"/>
</dbReference>
<feature type="signal peptide" evidence="11">
    <location>
        <begin position="1"/>
        <end position="19"/>
    </location>
</feature>
<dbReference type="FunFam" id="2.40.10.10:FF:000146">
    <property type="entry name" value="Serine protease 53"/>
    <property type="match status" value="1"/>
</dbReference>
<dbReference type="InterPro" id="IPR001314">
    <property type="entry name" value="Peptidase_S1A"/>
</dbReference>
<dbReference type="PROSITE" id="PS50240">
    <property type="entry name" value="TRYPSIN_DOM"/>
    <property type="match status" value="1"/>
</dbReference>
<dbReference type="PRINTS" id="PR00722">
    <property type="entry name" value="CHYMOTRYPSIN"/>
</dbReference>
<dbReference type="Pfam" id="PF00089">
    <property type="entry name" value="Trypsin"/>
    <property type="match status" value="1"/>
</dbReference>
<reference evidence="14 15" key="1">
    <citation type="journal article" date="2023" name="Arcadia Sci">
        <title>De novo assembly of a long-read Amblyomma americanum tick genome.</title>
        <authorList>
            <person name="Chou S."/>
            <person name="Poskanzer K.E."/>
            <person name="Rollins M."/>
            <person name="Thuy-Boun P.S."/>
        </authorList>
    </citation>
    <scope>NUCLEOTIDE SEQUENCE [LARGE SCALE GENOMIC DNA]</scope>
    <source>
        <strain evidence="14">F_SG_1</strain>
        <tissue evidence="14">Salivary glands</tissue>
    </source>
</reference>
<dbReference type="Pfam" id="PF00057">
    <property type="entry name" value="Ldl_recept_a"/>
    <property type="match status" value="1"/>
</dbReference>
<dbReference type="Gene3D" id="2.40.10.10">
    <property type="entry name" value="Trypsin-like serine proteases"/>
    <property type="match status" value="1"/>
</dbReference>
<dbReference type="PROSITE" id="PS00135">
    <property type="entry name" value="TRYPSIN_SER"/>
    <property type="match status" value="1"/>
</dbReference>
<dbReference type="GO" id="GO:0006508">
    <property type="term" value="P:proteolysis"/>
    <property type="evidence" value="ECO:0007669"/>
    <property type="project" value="UniProtKB-KW"/>
</dbReference>
<dbReference type="PROSITE" id="PS01180">
    <property type="entry name" value="CUB"/>
    <property type="match status" value="1"/>
</dbReference>
<protein>
    <recommendedName>
        <fullName evidence="16">Serine protease</fullName>
    </recommendedName>
</protein>
<dbReference type="Pfam" id="PF00431">
    <property type="entry name" value="CUB"/>
    <property type="match status" value="1"/>
</dbReference>
<dbReference type="InterPro" id="IPR018114">
    <property type="entry name" value="TRYPSIN_HIS"/>
</dbReference>
<feature type="disulfide bond" evidence="9">
    <location>
        <begin position="169"/>
        <end position="184"/>
    </location>
</feature>
<dbReference type="CDD" id="cd00112">
    <property type="entry name" value="LDLa"/>
    <property type="match status" value="1"/>
</dbReference>
<feature type="chain" id="PRO_5042990743" description="Serine protease" evidence="11">
    <location>
        <begin position="20"/>
        <end position="464"/>
    </location>
</feature>
<evidence type="ECO:0000259" key="13">
    <source>
        <dbReference type="PROSITE" id="PS50240"/>
    </source>
</evidence>
<dbReference type="Proteomes" id="UP001321473">
    <property type="component" value="Unassembled WGS sequence"/>
</dbReference>
<keyword evidence="15" id="KW-1185">Reference proteome</keyword>
<keyword evidence="4 11" id="KW-0732">Signal</keyword>
<evidence type="ECO:0000256" key="5">
    <source>
        <dbReference type="ARBA" id="ARBA00022801"/>
    </source>
</evidence>
<comment type="caution">
    <text evidence="9">Lacks conserved residue(s) required for the propagation of feature annotation.</text>
</comment>
<dbReference type="PROSITE" id="PS50068">
    <property type="entry name" value="LDLRA_2"/>
    <property type="match status" value="1"/>
</dbReference>
<evidence type="ECO:0008006" key="16">
    <source>
        <dbReference type="Google" id="ProtNLM"/>
    </source>
</evidence>
<keyword evidence="7" id="KW-0865">Zymogen</keyword>
<evidence type="ECO:0000256" key="10">
    <source>
        <dbReference type="RuleBase" id="RU363034"/>
    </source>
</evidence>
<dbReference type="InterPro" id="IPR002172">
    <property type="entry name" value="LDrepeatLR_classA_rpt"/>
</dbReference>
<evidence type="ECO:0000256" key="2">
    <source>
        <dbReference type="ARBA" id="ARBA00022525"/>
    </source>
</evidence>
<dbReference type="InterPro" id="IPR001254">
    <property type="entry name" value="Trypsin_dom"/>
</dbReference>
<comment type="subcellular location">
    <subcellularLocation>
        <location evidence="1">Secreted</location>
    </subcellularLocation>
</comment>
<evidence type="ECO:0000256" key="6">
    <source>
        <dbReference type="ARBA" id="ARBA00022825"/>
    </source>
</evidence>
<evidence type="ECO:0000256" key="9">
    <source>
        <dbReference type="PROSITE-ProRule" id="PRU00124"/>
    </source>
</evidence>
<organism evidence="14 15">
    <name type="scientific">Amblyomma americanum</name>
    <name type="common">Lone star tick</name>
    <dbReference type="NCBI Taxonomy" id="6943"/>
    <lineage>
        <taxon>Eukaryota</taxon>
        <taxon>Metazoa</taxon>
        <taxon>Ecdysozoa</taxon>
        <taxon>Arthropoda</taxon>
        <taxon>Chelicerata</taxon>
        <taxon>Arachnida</taxon>
        <taxon>Acari</taxon>
        <taxon>Parasitiformes</taxon>
        <taxon>Ixodida</taxon>
        <taxon>Ixodoidea</taxon>
        <taxon>Ixodidae</taxon>
        <taxon>Amblyomminae</taxon>
        <taxon>Amblyomma</taxon>
    </lineage>
</organism>
<dbReference type="PANTHER" id="PTHR24252">
    <property type="entry name" value="ACROSIN-RELATED"/>
    <property type="match status" value="1"/>
</dbReference>
<dbReference type="Gene3D" id="2.60.120.290">
    <property type="entry name" value="Spermadhesin, CUB domain"/>
    <property type="match status" value="1"/>
</dbReference>
<dbReference type="Gene3D" id="4.10.400.10">
    <property type="entry name" value="Low-density Lipoprotein Receptor"/>
    <property type="match status" value="1"/>
</dbReference>
<evidence type="ECO:0000313" key="14">
    <source>
        <dbReference type="EMBL" id="KAK8775080.1"/>
    </source>
</evidence>
<dbReference type="SMART" id="SM00020">
    <property type="entry name" value="Tryp_SPc"/>
    <property type="match status" value="1"/>
</dbReference>
<dbReference type="EMBL" id="JARKHS020014574">
    <property type="protein sequence ID" value="KAK8775080.1"/>
    <property type="molecule type" value="Genomic_DNA"/>
</dbReference>
<evidence type="ECO:0000256" key="1">
    <source>
        <dbReference type="ARBA" id="ARBA00004613"/>
    </source>
</evidence>
<dbReference type="SMART" id="SM00042">
    <property type="entry name" value="CUB"/>
    <property type="match status" value="1"/>
</dbReference>
<dbReference type="PROSITE" id="PS51257">
    <property type="entry name" value="PROKAR_LIPOPROTEIN"/>
    <property type="match status" value="1"/>
</dbReference>
<dbReference type="InterPro" id="IPR036055">
    <property type="entry name" value="LDL_receptor-like_sf"/>
</dbReference>
<dbReference type="InterPro" id="IPR023415">
    <property type="entry name" value="LDLR_class-A_CS"/>
</dbReference>
<keyword evidence="8 9" id="KW-1015">Disulfide bond</keyword>
<dbReference type="SMART" id="SM00192">
    <property type="entry name" value="LDLa"/>
    <property type="match status" value="1"/>
</dbReference>
<dbReference type="SUPFAM" id="SSF57424">
    <property type="entry name" value="LDL receptor-like module"/>
    <property type="match status" value="1"/>
</dbReference>